<evidence type="ECO:0000313" key="2">
    <source>
        <dbReference type="Proteomes" id="UP000830768"/>
    </source>
</evidence>
<evidence type="ECO:0000313" key="1">
    <source>
        <dbReference type="EMBL" id="UPK95782.1"/>
    </source>
</evidence>
<sequence length="327" mass="35728">MLELELYNSQQRRYNGISGSFSHPVFQAIQKAGISAISWTFFTTQARDTAMTEWLANKTVVITGGSSGIGYAAAKKLLEVGATVHIIDIQPLAKNHAPYPTTGEVYMHIPVDLGSREQVHKAFEDIFKISPDVYGIVNTAGSAPADDKGKLIESDEVYHKTFATNTLGCYHATTEFLAHVRDRSQPLAADAPVTDTKYNIVTVGSSAALVGFPQSCVYTGAKHAVLGFTRTWAIDWAPYGVRSNMVAPGATNTPLARIQMPVKEEEFNDEIYGKQTRGDIMDFARLKVPLKRWGEATELADAIIFLLSERSSFITGQVLPVNGGWPP</sequence>
<accession>A0ACD3Z3W3</accession>
<organism evidence="1 2">
    <name type="scientific">Fusarium solani subsp. cucurbitae</name>
    <name type="common">Neocosmosporum cucurbitae</name>
    <dbReference type="NCBI Taxonomy" id="2747967"/>
    <lineage>
        <taxon>Eukaryota</taxon>
        <taxon>Fungi</taxon>
        <taxon>Dikarya</taxon>
        <taxon>Ascomycota</taxon>
        <taxon>Pezizomycotina</taxon>
        <taxon>Sordariomycetes</taxon>
        <taxon>Hypocreomycetidae</taxon>
        <taxon>Hypocreales</taxon>
        <taxon>Nectriaceae</taxon>
        <taxon>Fusarium</taxon>
        <taxon>Fusarium solani species complex</taxon>
    </lineage>
</organism>
<dbReference type="Proteomes" id="UP000830768">
    <property type="component" value="Chromosome 5"/>
</dbReference>
<protein>
    <submittedName>
        <fullName evidence="1">Uncharacterized protein</fullName>
    </submittedName>
</protein>
<reference evidence="1" key="1">
    <citation type="submission" date="2021-11" db="EMBL/GenBank/DDBJ databases">
        <title>Fusarium solani-melongenae Genome sequencing and assembly.</title>
        <authorList>
            <person name="Xie S."/>
            <person name="Huang L."/>
            <person name="Zhang X."/>
        </authorList>
    </citation>
    <scope>NUCLEOTIDE SEQUENCE</scope>
    <source>
        <strain evidence="1">CRI 24-3</strain>
    </source>
</reference>
<name>A0ACD3Z3W3_FUSSC</name>
<keyword evidence="2" id="KW-1185">Reference proteome</keyword>
<gene>
    <name evidence="1" type="ORF">LCI18_006717</name>
</gene>
<dbReference type="EMBL" id="CP090034">
    <property type="protein sequence ID" value="UPK95782.1"/>
    <property type="molecule type" value="Genomic_DNA"/>
</dbReference>
<proteinExistence type="predicted"/>